<dbReference type="InterPro" id="IPR002694">
    <property type="entry name" value="Znf_CHC2"/>
</dbReference>
<evidence type="ECO:0000313" key="2">
    <source>
        <dbReference type="EMBL" id="WPX08234.1"/>
    </source>
</evidence>
<dbReference type="InterPro" id="IPR036977">
    <property type="entry name" value="DNA_primase_Znf_CHC2"/>
</dbReference>
<dbReference type="Gene3D" id="3.40.1360.10">
    <property type="match status" value="1"/>
</dbReference>
<dbReference type="Proteomes" id="UP001322744">
    <property type="component" value="Chromosome"/>
</dbReference>
<dbReference type="InterPro" id="IPR040538">
    <property type="entry name" value="Cch_HTH"/>
</dbReference>
<keyword evidence="3" id="KW-1185">Reference proteome</keyword>
<name>A0ABZ0U1D2_9FIRM</name>
<dbReference type="Gene3D" id="3.90.580.10">
    <property type="entry name" value="Zinc finger, CHC2-type domain"/>
    <property type="match status" value="1"/>
</dbReference>
<dbReference type="Pfam" id="PF18662">
    <property type="entry name" value="HTH_56"/>
    <property type="match status" value="1"/>
</dbReference>
<sequence>MKKLSKQINIDNYIDYEKFYSRYLHNMKKSNDKITAQCPFHDDQHNSFWFRISNGCWKCEAGCGQGNAVTFLARVEKISQKEAFKILLKEAGLSDKSEEKKGEMRYTLEDYSQEKKLPLDFLKGLGLKTCKTGVEIPYYDEEGKILRTRIRHNPKIENRFTWGKGKGTYPYGLWKISEAYKKGYIVVVEGESDTHTLWLNDYPALGIPGATAFKPEWAKYFEGLKVYISREPAGEKTDAGQTFVNKICTSIKELGVNCKVFKFTIDEYKDPSGLYLKDTTSFKENFDKILQSAEEIDLTEYEVAKENKVFSSIKYNTPQGYYITSEGIFKEIITRKGDVETVEITKTPVIISQKFIDIESARQKVELTHLCNGIKNLIVVDKEQIANSRNILELANYGVLVNSINAKNLVQYFYDFEAANLNTIPLKYTTNKLGWLKDKFIPYEDDIIVLFNGGVYEGLTTSGSLQDWIEGIRPFRYNEAFRFMLAASLSAPILKLLKQRIFLVHLWGDSRSGKTATLKAALSVWGNPEDLIVTFNATKVGLEKIASFFNDLPIGIDERQVANNQEFLEGIIYMLSLGKGKLRGSKGGGLQPLTTWHTIVLTTGEEPLSSNVSNEGVFTRTIETNLKPFESEEQARACYKVIQNNYGWIGRAWIRAIKQDKDLLQRIESIQQQLFDIITNDYPKILQSHAMALALVEAVDMVFSEIFFNEKNTEEITKVVISAIAEQQQGIDDVDIGQRAYDYIIDVISSHEQNFKDDARERWGFIQNGVVEFFPSMLEKILREQGFNPKKIYTNWEEKGLIKVTFEKDKKRYSHSKRIGEKVYRVTEIKLPKVEIPSILSGGISKL</sequence>
<gene>
    <name evidence="2" type="ORF">SOJ16_002101</name>
</gene>
<dbReference type="EMBL" id="CP139957">
    <property type="protein sequence ID" value="WPX08234.1"/>
    <property type="molecule type" value="Genomic_DNA"/>
</dbReference>
<organism evidence="2 3">
    <name type="scientific">Anaerocellum danielii</name>
    <dbReference type="NCBI Taxonomy" id="1387557"/>
    <lineage>
        <taxon>Bacteria</taxon>
        <taxon>Bacillati</taxon>
        <taxon>Bacillota</taxon>
        <taxon>Bacillota incertae sedis</taxon>
        <taxon>Caldicellulosiruptorales</taxon>
        <taxon>Caldicellulosiruptoraceae</taxon>
        <taxon>Anaerocellum</taxon>
    </lineage>
</organism>
<dbReference type="Pfam" id="PF01807">
    <property type="entry name" value="Zn_ribbon_DnaG"/>
    <property type="match status" value="1"/>
</dbReference>
<dbReference type="RefSeq" id="WP_045175521.1">
    <property type="nucleotide sequence ID" value="NZ_CP139957.1"/>
</dbReference>
<feature type="domain" description="Zinc finger CHC2-type" evidence="1">
    <location>
        <begin position="34"/>
        <end position="88"/>
    </location>
</feature>
<reference evidence="2 3" key="1">
    <citation type="submission" date="2023-12" db="EMBL/GenBank/DDBJ databases">
        <authorList>
            <person name="Manesh M.J.H."/>
            <person name="Bing R.G."/>
            <person name="Willard D.J."/>
            <person name="Kelly R.M."/>
        </authorList>
    </citation>
    <scope>NUCLEOTIDE SEQUENCE [LARGE SCALE GENOMIC DNA]</scope>
    <source>
        <strain evidence="2 3">DSM 8977</strain>
    </source>
</reference>
<dbReference type="SMART" id="SM00400">
    <property type="entry name" value="ZnF_CHCC"/>
    <property type="match status" value="1"/>
</dbReference>
<evidence type="ECO:0000313" key="3">
    <source>
        <dbReference type="Proteomes" id="UP001322744"/>
    </source>
</evidence>
<evidence type="ECO:0000259" key="1">
    <source>
        <dbReference type="SMART" id="SM00400"/>
    </source>
</evidence>
<dbReference type="SUPFAM" id="SSF57783">
    <property type="entry name" value="Zinc beta-ribbon"/>
    <property type="match status" value="1"/>
</dbReference>
<accession>A0ABZ0U1D2</accession>
<protein>
    <submittedName>
        <fullName evidence="2">DUF927 domain-containing protein</fullName>
    </submittedName>
</protein>
<proteinExistence type="predicted"/>
<dbReference type="Pfam" id="PF06048">
    <property type="entry name" value="DUF927"/>
    <property type="match status" value="1"/>
</dbReference>
<dbReference type="InterPro" id="IPR009270">
    <property type="entry name" value="DUF927"/>
</dbReference>